<sequence>MGEDADWRSASESSHSFADWNQYRNFVHKILQIRRCCKVFVNGKHLVTEPHKETFEKVDTTDN</sequence>
<reference evidence="1 2" key="1">
    <citation type="journal article" date="2015" name="Nat. Commun.">
        <title>Lucilia cuprina genome unlocks parasitic fly biology to underpin future interventions.</title>
        <authorList>
            <person name="Anstead C.A."/>
            <person name="Korhonen P.K."/>
            <person name="Young N.D."/>
            <person name="Hall R.S."/>
            <person name="Jex A.R."/>
            <person name="Murali S.C."/>
            <person name="Hughes D.S."/>
            <person name="Lee S.F."/>
            <person name="Perry T."/>
            <person name="Stroehlein A.J."/>
            <person name="Ansell B.R."/>
            <person name="Breugelmans B."/>
            <person name="Hofmann A."/>
            <person name="Qu J."/>
            <person name="Dugan S."/>
            <person name="Lee S.L."/>
            <person name="Chao H."/>
            <person name="Dinh H."/>
            <person name="Han Y."/>
            <person name="Doddapaneni H.V."/>
            <person name="Worley K.C."/>
            <person name="Muzny D.M."/>
            <person name="Ioannidis P."/>
            <person name="Waterhouse R.M."/>
            <person name="Zdobnov E.M."/>
            <person name="James P.J."/>
            <person name="Bagnall N.H."/>
            <person name="Kotze A.C."/>
            <person name="Gibbs R.A."/>
            <person name="Richards S."/>
            <person name="Batterham P."/>
            <person name="Gasser R.B."/>
        </authorList>
    </citation>
    <scope>NUCLEOTIDE SEQUENCE [LARGE SCALE GENOMIC DNA]</scope>
    <source>
        <strain evidence="1 2">LS</strain>
        <tissue evidence="1">Full body</tissue>
    </source>
</reference>
<protein>
    <submittedName>
        <fullName evidence="1">Uncharacterized protein</fullName>
    </submittedName>
</protein>
<dbReference type="AlphaFoldDB" id="A0A0L0BRT4"/>
<evidence type="ECO:0000313" key="1">
    <source>
        <dbReference type="EMBL" id="KNC22708.1"/>
    </source>
</evidence>
<evidence type="ECO:0000313" key="2">
    <source>
        <dbReference type="Proteomes" id="UP000037069"/>
    </source>
</evidence>
<organism evidence="1 2">
    <name type="scientific">Lucilia cuprina</name>
    <name type="common">Green bottle fly</name>
    <name type="synonym">Australian sheep blowfly</name>
    <dbReference type="NCBI Taxonomy" id="7375"/>
    <lineage>
        <taxon>Eukaryota</taxon>
        <taxon>Metazoa</taxon>
        <taxon>Ecdysozoa</taxon>
        <taxon>Arthropoda</taxon>
        <taxon>Hexapoda</taxon>
        <taxon>Insecta</taxon>
        <taxon>Pterygota</taxon>
        <taxon>Neoptera</taxon>
        <taxon>Endopterygota</taxon>
        <taxon>Diptera</taxon>
        <taxon>Brachycera</taxon>
        <taxon>Muscomorpha</taxon>
        <taxon>Oestroidea</taxon>
        <taxon>Calliphoridae</taxon>
        <taxon>Luciliinae</taxon>
        <taxon>Lucilia</taxon>
    </lineage>
</organism>
<keyword evidence="2" id="KW-1185">Reference proteome</keyword>
<proteinExistence type="predicted"/>
<gene>
    <name evidence="1" type="ORF">FF38_04421</name>
</gene>
<dbReference type="Proteomes" id="UP000037069">
    <property type="component" value="Unassembled WGS sequence"/>
</dbReference>
<accession>A0A0L0BRT4</accession>
<comment type="caution">
    <text evidence="1">The sequence shown here is derived from an EMBL/GenBank/DDBJ whole genome shotgun (WGS) entry which is preliminary data.</text>
</comment>
<dbReference type="EMBL" id="JRES01001462">
    <property type="protein sequence ID" value="KNC22708.1"/>
    <property type="molecule type" value="Genomic_DNA"/>
</dbReference>
<name>A0A0L0BRT4_LUCCU</name>